<name>A0AAE1MPJ3_9FABA</name>
<dbReference type="InterPro" id="IPR002885">
    <property type="entry name" value="PPR_rpt"/>
</dbReference>
<dbReference type="NCBIfam" id="TIGR00756">
    <property type="entry name" value="PPR"/>
    <property type="match status" value="6"/>
</dbReference>
<dbReference type="EMBL" id="JAWXYG010000005">
    <property type="protein sequence ID" value="KAK4271975.1"/>
    <property type="molecule type" value="Genomic_DNA"/>
</dbReference>
<dbReference type="InterPro" id="IPR046848">
    <property type="entry name" value="E_motif"/>
</dbReference>
<dbReference type="Pfam" id="PF13041">
    <property type="entry name" value="PPR_2"/>
    <property type="match status" value="3"/>
</dbReference>
<dbReference type="AlphaFoldDB" id="A0AAE1MPJ3"/>
<accession>A0AAE1MPJ3</accession>
<keyword evidence="1" id="KW-0677">Repeat</keyword>
<feature type="repeat" description="PPR" evidence="2">
    <location>
        <begin position="339"/>
        <end position="373"/>
    </location>
</feature>
<evidence type="ECO:0000313" key="3">
    <source>
        <dbReference type="EMBL" id="KAK4271975.1"/>
    </source>
</evidence>
<feature type="repeat" description="PPR" evidence="2">
    <location>
        <begin position="237"/>
        <end position="271"/>
    </location>
</feature>
<comment type="caution">
    <text evidence="3">The sequence shown here is derived from an EMBL/GenBank/DDBJ whole genome shotgun (WGS) entry which is preliminary data.</text>
</comment>
<dbReference type="InterPro" id="IPR011990">
    <property type="entry name" value="TPR-like_helical_dom_sf"/>
</dbReference>
<organism evidence="3 4">
    <name type="scientific">Acacia crassicarpa</name>
    <name type="common">northern wattle</name>
    <dbReference type="NCBI Taxonomy" id="499986"/>
    <lineage>
        <taxon>Eukaryota</taxon>
        <taxon>Viridiplantae</taxon>
        <taxon>Streptophyta</taxon>
        <taxon>Embryophyta</taxon>
        <taxon>Tracheophyta</taxon>
        <taxon>Spermatophyta</taxon>
        <taxon>Magnoliopsida</taxon>
        <taxon>eudicotyledons</taxon>
        <taxon>Gunneridae</taxon>
        <taxon>Pentapetalae</taxon>
        <taxon>rosids</taxon>
        <taxon>fabids</taxon>
        <taxon>Fabales</taxon>
        <taxon>Fabaceae</taxon>
        <taxon>Caesalpinioideae</taxon>
        <taxon>mimosoid clade</taxon>
        <taxon>Acacieae</taxon>
        <taxon>Acacia</taxon>
    </lineage>
</organism>
<dbReference type="PANTHER" id="PTHR47926">
    <property type="entry name" value="PENTATRICOPEPTIDE REPEAT-CONTAINING PROTEIN"/>
    <property type="match status" value="1"/>
</dbReference>
<protein>
    <recommendedName>
        <fullName evidence="5">Pentatricopeptide repeat-containing protein</fullName>
    </recommendedName>
</protein>
<dbReference type="GO" id="GO:0003723">
    <property type="term" value="F:RNA binding"/>
    <property type="evidence" value="ECO:0007669"/>
    <property type="project" value="InterPro"/>
</dbReference>
<feature type="repeat" description="PPR" evidence="2">
    <location>
        <begin position="175"/>
        <end position="205"/>
    </location>
</feature>
<evidence type="ECO:0000256" key="1">
    <source>
        <dbReference type="ARBA" id="ARBA00022737"/>
    </source>
</evidence>
<dbReference type="InterPro" id="IPR046960">
    <property type="entry name" value="PPR_At4g14850-like_plant"/>
</dbReference>
<dbReference type="Pfam" id="PF01535">
    <property type="entry name" value="PPR"/>
    <property type="match status" value="2"/>
</dbReference>
<proteinExistence type="predicted"/>
<gene>
    <name evidence="3" type="ORF">QN277_020588</name>
</gene>
<reference evidence="3" key="1">
    <citation type="submission" date="2023-10" db="EMBL/GenBank/DDBJ databases">
        <title>Chromosome-level genome of the transformable northern wattle, Acacia crassicarpa.</title>
        <authorList>
            <person name="Massaro I."/>
            <person name="Sinha N.R."/>
            <person name="Poethig S."/>
            <person name="Leichty A.R."/>
        </authorList>
    </citation>
    <scope>NUCLEOTIDE SEQUENCE</scope>
    <source>
        <strain evidence="3">Acra3RX</strain>
        <tissue evidence="3">Leaf</tissue>
    </source>
</reference>
<feature type="repeat" description="PPR" evidence="2">
    <location>
        <begin position="74"/>
        <end position="108"/>
    </location>
</feature>
<feature type="repeat" description="PPR" evidence="2">
    <location>
        <begin position="206"/>
        <end position="236"/>
    </location>
</feature>
<evidence type="ECO:0008006" key="5">
    <source>
        <dbReference type="Google" id="ProtNLM"/>
    </source>
</evidence>
<evidence type="ECO:0000256" key="2">
    <source>
        <dbReference type="PROSITE-ProRule" id="PRU00708"/>
    </source>
</evidence>
<dbReference type="Pfam" id="PF20431">
    <property type="entry name" value="E_motif"/>
    <property type="match status" value="1"/>
</dbReference>
<dbReference type="GO" id="GO:0009451">
    <property type="term" value="P:RNA modification"/>
    <property type="evidence" value="ECO:0007669"/>
    <property type="project" value="InterPro"/>
</dbReference>
<dbReference type="FunFam" id="1.25.40.10:FF:000941">
    <property type="entry name" value="Pentatricopeptide repeat-containing protein At5g15300"/>
    <property type="match status" value="1"/>
</dbReference>
<keyword evidence="4" id="KW-1185">Reference proteome</keyword>
<dbReference type="PANTHER" id="PTHR47926:SF391">
    <property type="entry name" value="TETRATRICOPEPTIDE-LIKE HELICAL DOMAIN SUPERFAMILY"/>
    <property type="match status" value="1"/>
</dbReference>
<evidence type="ECO:0000313" key="4">
    <source>
        <dbReference type="Proteomes" id="UP001293593"/>
    </source>
</evidence>
<dbReference type="PROSITE" id="PS51375">
    <property type="entry name" value="PPR"/>
    <property type="match status" value="5"/>
</dbReference>
<dbReference type="FunFam" id="1.25.40.10:FF:000090">
    <property type="entry name" value="Pentatricopeptide repeat-containing protein, chloroplastic"/>
    <property type="match status" value="1"/>
</dbReference>
<dbReference type="FunFam" id="1.25.40.10:FF:000470">
    <property type="entry name" value="Pentatricopeptide repeat-containing protein At5g66520"/>
    <property type="match status" value="1"/>
</dbReference>
<sequence length="539" mass="61055">MIRKRSGINRQRRPSIWQKCTDFRALRQIHASLIVNGFNSNFRHLRELIFTSAMELMGTIEYAHQVFAHIAEPDIFMWNTMIRASAQSSNPVKAIALYAQMDNRSIKPDNFTFPFVLKACTKLFWAKTGTAVHGRVVKFGFQSNPSVRNTLIFFHANCGDLKIANALFEDHAKTDVVPWSALTAAYAKRGDLNVARQLFDEMPVRDLVSWNVMITGYAKQGEMESARKLFDEVPKRDVVTWNAMIAGYVLCSSHEQALELFEEMRKIGERPDEVTMLSLLSACAELGDLEMGKNIHRYISEMCSGDLSTILGNALIDMYSKCGSIEKALEVFRAIRDKDVTSWNSIIGGLAFNGYAEGTLDMYRKMQRTTIRPNEITFVGVLAACSHAGKVDEGYRYFDHMRSECKIEPDMKHYGCMVDMLGRAGLLKEAFDFIHSMKIEPNAVVWRTLLGACRVHGNVELAKLANEKLLGIRKDESGDYILLSNVYASRGEWVGAEKVRKLMVESGVKKNRGYSLVEAYGNALMHYLFDSKPYRDQET</sequence>
<dbReference type="Proteomes" id="UP001293593">
    <property type="component" value="Unassembled WGS sequence"/>
</dbReference>
<dbReference type="Gene3D" id="1.25.40.10">
    <property type="entry name" value="Tetratricopeptide repeat domain"/>
    <property type="match status" value="3"/>
</dbReference>